<evidence type="ECO:0000256" key="2">
    <source>
        <dbReference type="ARBA" id="ARBA00022670"/>
    </source>
</evidence>
<dbReference type="Proteomes" id="UP000195557">
    <property type="component" value="Unassembled WGS sequence"/>
</dbReference>
<evidence type="ECO:0000256" key="4">
    <source>
        <dbReference type="ARBA" id="ARBA00022807"/>
    </source>
</evidence>
<dbReference type="GO" id="GO:0016929">
    <property type="term" value="F:deSUMOylase activity"/>
    <property type="evidence" value="ECO:0007669"/>
    <property type="project" value="TreeGrafter"/>
</dbReference>
<feature type="domain" description="Ubiquitin-like protease family profile" evidence="6">
    <location>
        <begin position="534"/>
        <end position="691"/>
    </location>
</feature>
<evidence type="ECO:0000313" key="7">
    <source>
        <dbReference type="EMBL" id="OUS44854.1"/>
    </source>
</evidence>
<keyword evidence="2" id="KW-0645">Protease</keyword>
<dbReference type="Gene3D" id="3.40.395.10">
    <property type="entry name" value="Adenoviral Proteinase, Chain A"/>
    <property type="match status" value="1"/>
</dbReference>
<name>A0A1Y5I9F1_OSTTA</name>
<dbReference type="InterPro" id="IPR038765">
    <property type="entry name" value="Papain-like_cys_pep_sf"/>
</dbReference>
<evidence type="ECO:0000259" key="6">
    <source>
        <dbReference type="PROSITE" id="PS50600"/>
    </source>
</evidence>
<keyword evidence="4" id="KW-0788">Thiol protease</keyword>
<sequence length="691" mass="79530">MDGECDKNRVLGRPGRQLRTRTVRIHETGGANQHGSRKQVARAATLSLPPEGSFDDHDVCWERAKFLRESDAYKYAWIPQARLEDFREGLRKKTVDRSYWLKRTEVFAQTERGNDDLPGQSVNTRDRWLRCEEWHCECGPGDALPHEQIHTGGGKKVGCPACFVVRYPNPSCFQSVVPGGPSIDGFVRVAWKLVGHSTACDEVTSTRVSKGAIRMIDELTRRNPKHSDTEIVEMYKSAVRSALMHEHELEDTTAFETLVRKKEIHLSRDYFLNSWTVKNIRAKQDERSWKYARDEMASIIFAVGMRANAFVIKFKRLEFALTASGSLDVLEKHPCAWCHKKFDKAFEQQRHMLQCSEKYGKNIDDDWICEWSVGERWRESYRLKRDRERVNKLQSQWLQTERELMELEVKVQHRNPEVCKSGGIMSPIKVRPSTTSDTRTTNTELIALELSDSDGEVDEDFFVEDDMGVADARERSAMSRVNSIIRSRIGNTLAPITRKLKTREEQCVNACLAPKDERLLHKEVASWREPGFKRSVTRMDIVNSNTRSKWLNDAFINFYMALWSQHAALRAQVRGGEAASAIFVQTYFHETLRSKGYEGVKKWSQKNGQRGFDWLDARYIFVPINRGGSHWVAAIIDTTERVVHILDSMNAAHAWAEEVCERLISWVVRDSIEKEHAKESSSQIKVDGRTV</sequence>
<dbReference type="Pfam" id="PF02902">
    <property type="entry name" value="Peptidase_C48"/>
    <property type="match status" value="1"/>
</dbReference>
<reference evidence="7" key="1">
    <citation type="submission" date="2017-04" db="EMBL/GenBank/DDBJ databases">
        <title>Population genomics of picophytoplankton unveils novel chromosome hypervariability.</title>
        <authorList>
            <consortium name="DOE Joint Genome Institute"/>
            <person name="Blanc-Mathieu R."/>
            <person name="Krasovec M."/>
            <person name="Hebrard M."/>
            <person name="Yau S."/>
            <person name="Desgranges E."/>
            <person name="Martin J."/>
            <person name="Schackwitz W."/>
            <person name="Kuo A."/>
            <person name="Salin G."/>
            <person name="Donnadieu C."/>
            <person name="Desdevises Y."/>
            <person name="Sanchez-Ferandin S."/>
            <person name="Moreau H."/>
            <person name="Rivals E."/>
            <person name="Grigoriev I.V."/>
            <person name="Grimsley N."/>
            <person name="Eyre-Walker A."/>
            <person name="Piganeau G."/>
        </authorList>
    </citation>
    <scope>NUCLEOTIDE SEQUENCE [LARGE SCALE GENOMIC DNA]</scope>
    <source>
        <strain evidence="7">RCC 1115</strain>
    </source>
</reference>
<dbReference type="AlphaFoldDB" id="A0A1Y5I9F1"/>
<organism evidence="7">
    <name type="scientific">Ostreococcus tauri</name>
    <name type="common">Marine green alga</name>
    <dbReference type="NCBI Taxonomy" id="70448"/>
    <lineage>
        <taxon>Eukaryota</taxon>
        <taxon>Viridiplantae</taxon>
        <taxon>Chlorophyta</taxon>
        <taxon>Mamiellophyceae</taxon>
        <taxon>Mamiellales</taxon>
        <taxon>Bathycoccaceae</taxon>
        <taxon>Ostreococcus</taxon>
    </lineage>
</organism>
<proteinExistence type="inferred from homology"/>
<dbReference type="GO" id="GO:0005634">
    <property type="term" value="C:nucleus"/>
    <property type="evidence" value="ECO:0007669"/>
    <property type="project" value="TreeGrafter"/>
</dbReference>
<dbReference type="GO" id="GO:0016926">
    <property type="term" value="P:protein desumoylation"/>
    <property type="evidence" value="ECO:0007669"/>
    <property type="project" value="TreeGrafter"/>
</dbReference>
<dbReference type="GO" id="GO:0006508">
    <property type="term" value="P:proteolysis"/>
    <property type="evidence" value="ECO:0007669"/>
    <property type="project" value="UniProtKB-KW"/>
</dbReference>
<dbReference type="PANTHER" id="PTHR12606:SF141">
    <property type="entry name" value="GH15225P-RELATED"/>
    <property type="match status" value="1"/>
</dbReference>
<dbReference type="SUPFAM" id="SSF54001">
    <property type="entry name" value="Cysteine proteinases"/>
    <property type="match status" value="1"/>
</dbReference>
<accession>A0A1Y5I9F1</accession>
<protein>
    <recommendedName>
        <fullName evidence="6">Ubiquitin-like protease family profile domain-containing protein</fullName>
    </recommendedName>
</protein>
<gene>
    <name evidence="7" type="ORF">BE221DRAFT_148307</name>
</gene>
<feature type="region of interest" description="Disordered" evidence="5">
    <location>
        <begin position="1"/>
        <end position="42"/>
    </location>
</feature>
<dbReference type="InterPro" id="IPR003653">
    <property type="entry name" value="Peptidase_C48_C"/>
</dbReference>
<dbReference type="PROSITE" id="PS50600">
    <property type="entry name" value="ULP_PROTEASE"/>
    <property type="match status" value="1"/>
</dbReference>
<dbReference type="PANTHER" id="PTHR12606">
    <property type="entry name" value="SENTRIN/SUMO-SPECIFIC PROTEASE"/>
    <property type="match status" value="1"/>
</dbReference>
<dbReference type="EMBL" id="KZ155798">
    <property type="protein sequence ID" value="OUS44854.1"/>
    <property type="molecule type" value="Genomic_DNA"/>
</dbReference>
<evidence type="ECO:0000256" key="3">
    <source>
        <dbReference type="ARBA" id="ARBA00022801"/>
    </source>
</evidence>
<comment type="similarity">
    <text evidence="1">Belongs to the peptidase C48 family.</text>
</comment>
<keyword evidence="3" id="KW-0378">Hydrolase</keyword>
<evidence type="ECO:0000256" key="1">
    <source>
        <dbReference type="ARBA" id="ARBA00005234"/>
    </source>
</evidence>
<evidence type="ECO:0000256" key="5">
    <source>
        <dbReference type="SAM" id="MobiDB-lite"/>
    </source>
</evidence>